<evidence type="ECO:0000256" key="2">
    <source>
        <dbReference type="ARBA" id="ARBA00022741"/>
    </source>
</evidence>
<proteinExistence type="inferred from homology"/>
<keyword evidence="5 7" id="KW-0694">RNA-binding</keyword>
<dbReference type="Gene3D" id="3.30.1370.110">
    <property type="match status" value="1"/>
</dbReference>
<dbReference type="EC" id="3.1.-.-" evidence="7"/>
<dbReference type="FunFam" id="3.40.50.300:FF:000830">
    <property type="entry name" value="Endonuclease MutS2"/>
    <property type="match status" value="1"/>
</dbReference>
<dbReference type="Pfam" id="PF20297">
    <property type="entry name" value="MSSS"/>
    <property type="match status" value="1"/>
</dbReference>
<dbReference type="GO" id="GO:0072344">
    <property type="term" value="P:rescue of stalled ribosome"/>
    <property type="evidence" value="ECO:0007669"/>
    <property type="project" value="UniProtKB-UniRule"/>
</dbReference>
<accession>A0A7T0C4P9</accession>
<protein>
    <recommendedName>
        <fullName evidence="7">Endonuclease MutS2</fullName>
        <ecNumber evidence="7">3.1.-.-</ecNumber>
    </recommendedName>
    <alternativeName>
        <fullName evidence="7">Ribosome-associated protein quality control-upstream factor</fullName>
        <shortName evidence="7">RQC-upstream factor</shortName>
        <shortName evidence="7">RqcU</shortName>
        <ecNumber evidence="7">3.6.4.-</ecNumber>
    </alternativeName>
</protein>
<keyword evidence="4 7" id="KW-0067">ATP-binding</keyword>
<comment type="function">
    <text evidence="7">Endonuclease that is involved in the suppression of homologous recombination and thus may have a key role in the control of bacterial genetic diversity.</text>
</comment>
<dbReference type="GO" id="GO:0045910">
    <property type="term" value="P:negative regulation of DNA recombination"/>
    <property type="evidence" value="ECO:0007669"/>
    <property type="project" value="InterPro"/>
</dbReference>
<keyword evidence="2 7" id="KW-0547">Nucleotide-binding</keyword>
<dbReference type="HAMAP" id="MF_00092">
    <property type="entry name" value="MutS2"/>
    <property type="match status" value="1"/>
</dbReference>
<evidence type="ECO:0000256" key="8">
    <source>
        <dbReference type="SAM" id="Coils"/>
    </source>
</evidence>
<dbReference type="InterPro" id="IPR027417">
    <property type="entry name" value="P-loop_NTPase"/>
</dbReference>
<reference evidence="11" key="1">
    <citation type="submission" date="2020-02" db="EMBL/GenBank/DDBJ databases">
        <title>Genomic and physiological characterization of two novel Nitrospinaceae genera.</title>
        <authorList>
            <person name="Mueller A.J."/>
            <person name="Jung M.-Y."/>
            <person name="Strachan C.R."/>
            <person name="Herbold C.W."/>
            <person name="Kirkegaard R.H."/>
            <person name="Daims H."/>
        </authorList>
    </citation>
    <scope>NUCLEOTIDE SEQUENCE [LARGE SCALE GENOMIC DNA]</scope>
</reference>
<dbReference type="PANTHER" id="PTHR48466:SF2">
    <property type="entry name" value="OS10G0509000 PROTEIN"/>
    <property type="match status" value="1"/>
</dbReference>
<dbReference type="Pfam" id="PF01713">
    <property type="entry name" value="Smr"/>
    <property type="match status" value="1"/>
</dbReference>
<dbReference type="AlphaFoldDB" id="A0A7T0C4P9"/>
<evidence type="ECO:0000256" key="1">
    <source>
        <dbReference type="ARBA" id="ARBA00022730"/>
    </source>
</evidence>
<dbReference type="GO" id="GO:0019843">
    <property type="term" value="F:rRNA binding"/>
    <property type="evidence" value="ECO:0007669"/>
    <property type="project" value="UniProtKB-UniRule"/>
</dbReference>
<dbReference type="InterPro" id="IPR046893">
    <property type="entry name" value="MSSS"/>
</dbReference>
<comment type="function">
    <text evidence="7">Acts as a ribosome collision sensor, splitting the ribosome into its 2 subunits. Detects stalled/collided 70S ribosomes which it binds and splits by an ATP-hydrolysis driven conformational change. Acts upstream of the ribosome quality control system (RQC), a ribosome-associated complex that mediates the extraction of incompletely synthesized nascent chains from stalled ribosomes and their subsequent degradation. Probably generates substrates for RQC.</text>
</comment>
<keyword evidence="1 7" id="KW-0699">rRNA-binding</keyword>
<dbReference type="GO" id="GO:0004519">
    <property type="term" value="F:endonuclease activity"/>
    <property type="evidence" value="ECO:0007669"/>
    <property type="project" value="UniProtKB-UniRule"/>
</dbReference>
<dbReference type="SUPFAM" id="SSF160443">
    <property type="entry name" value="SMR domain-like"/>
    <property type="match status" value="1"/>
</dbReference>
<dbReference type="Pfam" id="PF00488">
    <property type="entry name" value="MutS_V"/>
    <property type="match status" value="1"/>
</dbReference>
<keyword evidence="8" id="KW-0175">Coiled coil</keyword>
<feature type="binding site" evidence="7">
    <location>
        <begin position="344"/>
        <end position="351"/>
    </location>
    <ligand>
        <name>ATP</name>
        <dbReference type="ChEBI" id="CHEBI:30616"/>
    </ligand>
</feature>
<dbReference type="GO" id="GO:0016887">
    <property type="term" value="F:ATP hydrolysis activity"/>
    <property type="evidence" value="ECO:0007669"/>
    <property type="project" value="InterPro"/>
</dbReference>
<evidence type="ECO:0000256" key="3">
    <source>
        <dbReference type="ARBA" id="ARBA00022801"/>
    </source>
</evidence>
<keyword evidence="7" id="KW-0540">Nuclease</keyword>
<dbReference type="InterPro" id="IPR002625">
    <property type="entry name" value="Smr_dom"/>
</dbReference>
<dbReference type="GO" id="GO:0030983">
    <property type="term" value="F:mismatched DNA binding"/>
    <property type="evidence" value="ECO:0007669"/>
    <property type="project" value="InterPro"/>
</dbReference>
<dbReference type="SMART" id="SM00534">
    <property type="entry name" value="MUTSac"/>
    <property type="match status" value="1"/>
</dbReference>
<dbReference type="SMART" id="SM00463">
    <property type="entry name" value="SMR"/>
    <property type="match status" value="1"/>
</dbReference>
<dbReference type="SMART" id="SM00533">
    <property type="entry name" value="MUTSd"/>
    <property type="match status" value="1"/>
</dbReference>
<feature type="domain" description="Smr" evidence="9">
    <location>
        <begin position="718"/>
        <end position="793"/>
    </location>
</feature>
<evidence type="ECO:0000259" key="9">
    <source>
        <dbReference type="PROSITE" id="PS50828"/>
    </source>
</evidence>
<dbReference type="Gene3D" id="3.40.50.300">
    <property type="entry name" value="P-loop containing nucleotide triphosphate hydrolases"/>
    <property type="match status" value="1"/>
</dbReference>
<dbReference type="SUPFAM" id="SSF48334">
    <property type="entry name" value="DNA repair protein MutS, domain III"/>
    <property type="match status" value="1"/>
</dbReference>
<dbReference type="InterPro" id="IPR045076">
    <property type="entry name" value="MutS"/>
</dbReference>
<sequence>MTSTPYESAAYWLEKSRRLLGWNLIRDALAAYAHSESTRELCATLEPAESREDAQTLSLETEEMHALLESAEGFPIAPFENMERLLEEITDQAFIEPEQCLNVKKFLTTVGSVKRRVDKRERAPFLKVYAERLDSLGAVFSELNRCIGDDGEIRDDASPELKQAIRDAQQARQKLEDSIRKMMASATLKDALQDDYFTEREGRLVFPVRTDRRTKVQGIVHDSSASGQTVYMEPSTLVPLNNQMKIARLTIEREKARILQALASLILQQHGTMMANLDALIHLDQIHSRARLGRVMNATPCKLNDNGPMHLLQARNPELLLNRSPVVANDICWDDTVGTLIISGPNTGGKTVTLKTVGLFSLMARAGLRLPVAENSEMPFFSQVFADIGDDQNIQENLSTFSGHLKKIIYILEQASPEALVLLDELGIATDPLEGAALAESILLELKDKGATTLVSTHYLELKMMAQTQAGFLNACAEFNPETLAPTYRLLFGTPGQSAALDTATRLGLPEAIIRKARLIYERGDNRADALLQTLTQQRLELEKKEALLREELEKAQRLAEEQRQSAERLKEQESEFKKNKAKRLQALIREAKSQIRQWMLEAKGNRTAPNLKKIEKKIHELGRVPAAPAEAPAGWDRPANTLKQGDSVLIKSYGKTGVLLDSPQEKKKVRVQIGNMVSVVESAHLLGSNTHRAAQVSQAESSVKVHAETFGQATTTCDLRGMESDEALSTLETFISRAIVKKTGRLTIIHGHGRGTIKNLVRDYLSETGICKNFVPGGRWEGGDGVTIVETE</sequence>
<evidence type="ECO:0000313" key="10">
    <source>
        <dbReference type="EMBL" id="QPJ66542.1"/>
    </source>
</evidence>
<keyword evidence="7 10" id="KW-0255">Endonuclease</keyword>
<dbReference type="GO" id="GO:0140664">
    <property type="term" value="F:ATP-dependent DNA damage sensor activity"/>
    <property type="evidence" value="ECO:0007669"/>
    <property type="project" value="InterPro"/>
</dbReference>
<gene>
    <name evidence="7" type="primary">mutS2</name>
    <name evidence="7" type="synonym">rqcU</name>
    <name evidence="10" type="ORF">G3M78_14485</name>
</gene>
<evidence type="ECO:0000256" key="4">
    <source>
        <dbReference type="ARBA" id="ARBA00022840"/>
    </source>
</evidence>
<evidence type="ECO:0000256" key="7">
    <source>
        <dbReference type="HAMAP-Rule" id="MF_00092"/>
    </source>
</evidence>
<feature type="coiled-coil region" evidence="8">
    <location>
        <begin position="528"/>
        <end position="602"/>
    </location>
</feature>
<dbReference type="EC" id="3.6.4.-" evidence="7"/>
<dbReference type="InterPro" id="IPR005747">
    <property type="entry name" value="MutS2"/>
</dbReference>
<evidence type="ECO:0000313" key="11">
    <source>
        <dbReference type="Proteomes" id="UP000594464"/>
    </source>
</evidence>
<dbReference type="GO" id="GO:0005524">
    <property type="term" value="F:ATP binding"/>
    <property type="evidence" value="ECO:0007669"/>
    <property type="project" value="UniProtKB-UniRule"/>
</dbReference>
<dbReference type="InterPro" id="IPR000432">
    <property type="entry name" value="DNA_mismatch_repair_MutS_C"/>
</dbReference>
<dbReference type="GO" id="GO:0043023">
    <property type="term" value="F:ribosomal large subunit binding"/>
    <property type="evidence" value="ECO:0007669"/>
    <property type="project" value="UniProtKB-UniRule"/>
</dbReference>
<keyword evidence="3 7" id="KW-0378">Hydrolase</keyword>
<dbReference type="KEGG" id="nva:G3M78_14485"/>
<dbReference type="EMBL" id="CP048620">
    <property type="protein sequence ID" value="QPJ66542.1"/>
    <property type="molecule type" value="Genomic_DNA"/>
</dbReference>
<comment type="similarity">
    <text evidence="7">Belongs to the DNA mismatch repair MutS family. MutS2 subfamily.</text>
</comment>
<feature type="coiled-coil region" evidence="8">
    <location>
        <begin position="158"/>
        <end position="185"/>
    </location>
</feature>
<dbReference type="GO" id="GO:0006298">
    <property type="term" value="P:mismatch repair"/>
    <property type="evidence" value="ECO:0007669"/>
    <property type="project" value="InterPro"/>
</dbReference>
<dbReference type="PANTHER" id="PTHR48466">
    <property type="entry name" value="OS10G0509000 PROTEIN-RELATED"/>
    <property type="match status" value="1"/>
</dbReference>
<name>A0A7T0C4P9_9BACT</name>
<dbReference type="InterPro" id="IPR036187">
    <property type="entry name" value="DNA_mismatch_repair_MutS_sf"/>
</dbReference>
<organism evidence="10 11">
    <name type="scientific">Candidatus Nitrohelix vancouverensis</name>
    <dbReference type="NCBI Taxonomy" id="2705534"/>
    <lineage>
        <taxon>Bacteria</taxon>
        <taxon>Pseudomonadati</taxon>
        <taxon>Nitrospinota/Tectimicrobiota group</taxon>
        <taxon>Nitrospinota</taxon>
        <taxon>Nitrospinia</taxon>
        <taxon>Nitrospinales</taxon>
        <taxon>Nitrospinaceae</taxon>
        <taxon>Candidatus Nitrohelix</taxon>
    </lineage>
</organism>
<dbReference type="PROSITE" id="PS50828">
    <property type="entry name" value="SMR"/>
    <property type="match status" value="1"/>
</dbReference>
<keyword evidence="6 7" id="KW-0238">DNA-binding</keyword>
<evidence type="ECO:0000256" key="5">
    <source>
        <dbReference type="ARBA" id="ARBA00022884"/>
    </source>
</evidence>
<dbReference type="SUPFAM" id="SSF52540">
    <property type="entry name" value="P-loop containing nucleoside triphosphate hydrolases"/>
    <property type="match status" value="1"/>
</dbReference>
<dbReference type="NCBIfam" id="TIGR01069">
    <property type="entry name" value="mutS2"/>
    <property type="match status" value="1"/>
</dbReference>
<dbReference type="InterPro" id="IPR007696">
    <property type="entry name" value="DNA_mismatch_repair_MutS_core"/>
</dbReference>
<dbReference type="PIRSF" id="PIRSF005814">
    <property type="entry name" value="MutS_YshD"/>
    <property type="match status" value="1"/>
</dbReference>
<evidence type="ECO:0000256" key="6">
    <source>
        <dbReference type="ARBA" id="ARBA00023125"/>
    </source>
</evidence>
<comment type="subunit">
    <text evidence="7">Homodimer. Binds to stalled ribosomes, contacting rRNA.</text>
</comment>
<dbReference type="Proteomes" id="UP000594464">
    <property type="component" value="Chromosome"/>
</dbReference>
<dbReference type="InterPro" id="IPR036063">
    <property type="entry name" value="Smr_dom_sf"/>
</dbReference>